<dbReference type="PANTHER" id="PTHR12049">
    <property type="entry name" value="PROTEIN ARGININE METHYLTRANSFERASE NDUFAF7, MITOCHONDRIAL"/>
    <property type="match status" value="1"/>
</dbReference>
<accession>A0A5E6MF72</accession>
<dbReference type="Proteomes" id="UP000334923">
    <property type="component" value="Unassembled WGS sequence"/>
</dbReference>
<dbReference type="InterPro" id="IPR029063">
    <property type="entry name" value="SAM-dependent_MTases_sf"/>
</dbReference>
<proteinExistence type="predicted"/>
<dbReference type="EMBL" id="CABFVA020000076">
    <property type="protein sequence ID" value="VVM06891.1"/>
    <property type="molecule type" value="Genomic_DNA"/>
</dbReference>
<reference evidence="3 4" key="1">
    <citation type="submission" date="2019-09" db="EMBL/GenBank/DDBJ databases">
        <authorList>
            <person name="Cremers G."/>
        </authorList>
    </citation>
    <scope>NUCLEOTIDE SEQUENCE [LARGE SCALE GENOMIC DNA]</scope>
    <source>
        <strain evidence="3">4A</strain>
    </source>
</reference>
<keyword evidence="1" id="KW-0489">Methyltransferase</keyword>
<evidence type="ECO:0000256" key="1">
    <source>
        <dbReference type="ARBA" id="ARBA00022603"/>
    </source>
</evidence>
<dbReference type="InterPro" id="IPR003788">
    <property type="entry name" value="NDUFAF7"/>
</dbReference>
<dbReference type="Pfam" id="PF02636">
    <property type="entry name" value="Methyltransf_28"/>
    <property type="match status" value="1"/>
</dbReference>
<keyword evidence="2" id="KW-0808">Transferase</keyword>
<evidence type="ECO:0008006" key="5">
    <source>
        <dbReference type="Google" id="ProtNLM"/>
    </source>
</evidence>
<organism evidence="3 4">
    <name type="scientific">Methylacidimicrobium tartarophylax</name>
    <dbReference type="NCBI Taxonomy" id="1041768"/>
    <lineage>
        <taxon>Bacteria</taxon>
        <taxon>Pseudomonadati</taxon>
        <taxon>Verrucomicrobiota</taxon>
        <taxon>Methylacidimicrobium</taxon>
    </lineage>
</organism>
<dbReference type="GO" id="GO:0035243">
    <property type="term" value="F:protein-arginine omega-N symmetric methyltransferase activity"/>
    <property type="evidence" value="ECO:0007669"/>
    <property type="project" value="TreeGrafter"/>
</dbReference>
<sequence>MRVGRLKEGETPLAELLRTLLAQEGSIPFSRFMELALYHPHYGYYSQSPSRRIGRRGDYYTGPSSGPAFGRLFSEAVAEAWDLLGRPEILDLWEQGAGAGWLACDLVGSLRAHEPRLAARIRYTIVEPRELSRKEQEERVSAAELSNHFRWVKSWAEAEKLVGVFFSNELVDSFPVHRLVRRGTGWSETLVTWKEGRFCFTEEPLFSASQWQGVLSEPGSDLPEGWVVEVSLDALSWMRRVGRLLDRGLVFTFDYGLLPEERFVPERSGGTLRAYRRHLREGDLLAHPGEQDLTAHVDFGRLQRVGEEAGLQTLALVDQHHFFVGLLSALSERCEGRLPDGLTAGGFQTLAHPGFLGRTHRVLIQSKGIGNASSLSCLRFARSVGSCPPGRLPATNRACVSISRNESSGS</sequence>
<protein>
    <recommendedName>
        <fullName evidence="5">SAM-dependent methyltransferase</fullName>
    </recommendedName>
</protein>
<evidence type="ECO:0000313" key="4">
    <source>
        <dbReference type="Proteomes" id="UP000334923"/>
    </source>
</evidence>
<dbReference type="GO" id="GO:0032259">
    <property type="term" value="P:methylation"/>
    <property type="evidence" value="ECO:0007669"/>
    <property type="project" value="UniProtKB-KW"/>
</dbReference>
<dbReference type="OrthoDB" id="9794208at2"/>
<gene>
    <name evidence="3" type="ORF">MAMT_01451</name>
</gene>
<evidence type="ECO:0000256" key="2">
    <source>
        <dbReference type="ARBA" id="ARBA00022679"/>
    </source>
</evidence>
<dbReference type="SUPFAM" id="SSF53335">
    <property type="entry name" value="S-adenosyl-L-methionine-dependent methyltransferases"/>
    <property type="match status" value="1"/>
</dbReference>
<dbReference type="Gene3D" id="3.40.50.12710">
    <property type="match status" value="1"/>
</dbReference>
<keyword evidence="4" id="KW-1185">Reference proteome</keyword>
<dbReference type="PANTHER" id="PTHR12049:SF7">
    <property type="entry name" value="PROTEIN ARGININE METHYLTRANSFERASE NDUFAF7, MITOCHONDRIAL"/>
    <property type="match status" value="1"/>
</dbReference>
<dbReference type="AlphaFoldDB" id="A0A5E6MF72"/>
<dbReference type="InterPro" id="IPR038375">
    <property type="entry name" value="NDUFAF7_sf"/>
</dbReference>
<name>A0A5E6MF72_9BACT</name>
<evidence type="ECO:0000313" key="3">
    <source>
        <dbReference type="EMBL" id="VVM06891.1"/>
    </source>
</evidence>